<organism evidence="1 2">
    <name type="scientific">Gonium pectorale</name>
    <name type="common">Green alga</name>
    <dbReference type="NCBI Taxonomy" id="33097"/>
    <lineage>
        <taxon>Eukaryota</taxon>
        <taxon>Viridiplantae</taxon>
        <taxon>Chlorophyta</taxon>
        <taxon>core chlorophytes</taxon>
        <taxon>Chlorophyceae</taxon>
        <taxon>CS clade</taxon>
        <taxon>Chlamydomonadales</taxon>
        <taxon>Volvocaceae</taxon>
        <taxon>Gonium</taxon>
    </lineage>
</organism>
<accession>A0A150GYN6</accession>
<sequence>MIGFHEGTRRAVECKGGFLSGVQVGYIEDSWSFAEPFIGSVRLMCSNHTLNIQHFGDVADTYVFGRLDLKSIRKAECPEGVTGFRWRAAKIKNPDGAEMRQSGLVVMCNRANNSPSEVILEHGAVGSHQYDKTFSCRQVAQYGGLPAPKLSKAYIWFNRKSFAGLEPTECA</sequence>
<evidence type="ECO:0000313" key="1">
    <source>
        <dbReference type="EMBL" id="KXZ55017.1"/>
    </source>
</evidence>
<evidence type="ECO:0000313" key="2">
    <source>
        <dbReference type="Proteomes" id="UP000075714"/>
    </source>
</evidence>
<name>A0A150GYN6_GONPE</name>
<keyword evidence="2" id="KW-1185">Reference proteome</keyword>
<dbReference type="EMBL" id="LSYV01000004">
    <property type="protein sequence ID" value="KXZ55017.1"/>
    <property type="molecule type" value="Genomic_DNA"/>
</dbReference>
<reference evidence="2" key="1">
    <citation type="journal article" date="2016" name="Nat. Commun.">
        <title>The Gonium pectorale genome demonstrates co-option of cell cycle regulation during the evolution of multicellularity.</title>
        <authorList>
            <person name="Hanschen E.R."/>
            <person name="Marriage T.N."/>
            <person name="Ferris P.J."/>
            <person name="Hamaji T."/>
            <person name="Toyoda A."/>
            <person name="Fujiyama A."/>
            <person name="Neme R."/>
            <person name="Noguchi H."/>
            <person name="Minakuchi Y."/>
            <person name="Suzuki M."/>
            <person name="Kawai-Toyooka H."/>
            <person name="Smith D.R."/>
            <person name="Sparks H."/>
            <person name="Anderson J."/>
            <person name="Bakaric R."/>
            <person name="Luria V."/>
            <person name="Karger A."/>
            <person name="Kirschner M.W."/>
            <person name="Durand P.M."/>
            <person name="Michod R.E."/>
            <person name="Nozaki H."/>
            <person name="Olson B.J."/>
        </authorList>
    </citation>
    <scope>NUCLEOTIDE SEQUENCE [LARGE SCALE GENOMIC DNA]</scope>
    <source>
        <strain evidence="2">NIES-2863</strain>
    </source>
</reference>
<proteinExistence type="predicted"/>
<gene>
    <name evidence="1" type="ORF">GPECTOR_3g18</name>
</gene>
<dbReference type="Proteomes" id="UP000075714">
    <property type="component" value="Unassembled WGS sequence"/>
</dbReference>
<dbReference type="OrthoDB" id="527226at2759"/>
<dbReference type="AlphaFoldDB" id="A0A150GYN6"/>
<comment type="caution">
    <text evidence="1">The sequence shown here is derived from an EMBL/GenBank/DDBJ whole genome shotgun (WGS) entry which is preliminary data.</text>
</comment>
<protein>
    <submittedName>
        <fullName evidence="1">Uncharacterized protein</fullName>
    </submittedName>
</protein>